<evidence type="ECO:0000313" key="1">
    <source>
        <dbReference type="EMBL" id="VDM96529.1"/>
    </source>
</evidence>
<gene>
    <name evidence="1" type="ORF">NOO_LOCUS11588</name>
</gene>
<name>A0A3P7K5T1_ONCOC</name>
<reference evidence="1 2" key="1">
    <citation type="submission" date="2018-08" db="EMBL/GenBank/DDBJ databases">
        <authorList>
            <person name="Laetsch R D."/>
            <person name="Stevens L."/>
            <person name="Kumar S."/>
            <person name="Blaxter L. M."/>
        </authorList>
    </citation>
    <scope>NUCLEOTIDE SEQUENCE [LARGE SCALE GENOMIC DNA]</scope>
</reference>
<evidence type="ECO:0000313" key="2">
    <source>
        <dbReference type="Proteomes" id="UP000271087"/>
    </source>
</evidence>
<dbReference type="OrthoDB" id="5873345at2759"/>
<dbReference type="AlphaFoldDB" id="A0A3P7K5T1"/>
<proteinExistence type="predicted"/>
<protein>
    <submittedName>
        <fullName evidence="1">Uncharacterized protein</fullName>
    </submittedName>
</protein>
<organism evidence="1 2">
    <name type="scientific">Onchocerca ochengi</name>
    <name type="common">Filarial nematode worm</name>
    <dbReference type="NCBI Taxonomy" id="42157"/>
    <lineage>
        <taxon>Eukaryota</taxon>
        <taxon>Metazoa</taxon>
        <taxon>Ecdysozoa</taxon>
        <taxon>Nematoda</taxon>
        <taxon>Chromadorea</taxon>
        <taxon>Rhabditida</taxon>
        <taxon>Spirurina</taxon>
        <taxon>Spiruromorpha</taxon>
        <taxon>Filarioidea</taxon>
        <taxon>Onchocercidae</taxon>
        <taxon>Onchocerca</taxon>
    </lineage>
</organism>
<keyword evidence="2" id="KW-1185">Reference proteome</keyword>
<sequence length="240" mass="27166">KELTLCNLICGLAGLEIDSCYYNSGSLSRHVLIRTMTEVCLYCKAQEFNGKTKGMCCVAGKIKLPQLEEPLEPLKTLLDGYTNESKRQEIQPVFPNGVVRCRNRNVMTKNTIHGTCGKLNPNSPCMIDGKCCMRYPRALISNTVTRNDGILYTEDQQKMATGRYVNSNELVRRILSFSLHERSPAVLHLAVHLENGQRVYFTVANMQQIAPNPSDFFTLRQTDAFAKLLLYSEVLHTYYT</sequence>
<accession>A0A3P7K5T1</accession>
<dbReference type="Proteomes" id="UP000271087">
    <property type="component" value="Unassembled WGS sequence"/>
</dbReference>
<dbReference type="EMBL" id="UYRW01008297">
    <property type="protein sequence ID" value="VDM96529.1"/>
    <property type="molecule type" value="Genomic_DNA"/>
</dbReference>
<feature type="non-terminal residue" evidence="1">
    <location>
        <position position="1"/>
    </location>
</feature>